<dbReference type="AlphaFoldDB" id="X1LI13"/>
<reference evidence="5" key="1">
    <citation type="journal article" date="2014" name="Front. Microbiol.">
        <title>High frequency of phylogenetically diverse reductive dehalogenase-homologous genes in deep subseafloor sedimentary metagenomes.</title>
        <authorList>
            <person name="Kawai M."/>
            <person name="Futagami T."/>
            <person name="Toyoda A."/>
            <person name="Takaki Y."/>
            <person name="Nishi S."/>
            <person name="Hori S."/>
            <person name="Arai W."/>
            <person name="Tsubouchi T."/>
            <person name="Morono Y."/>
            <person name="Uchiyama I."/>
            <person name="Ito T."/>
            <person name="Fujiyama A."/>
            <person name="Inagaki F."/>
            <person name="Takami H."/>
        </authorList>
    </citation>
    <scope>NUCLEOTIDE SEQUENCE</scope>
    <source>
        <strain evidence="5">Expedition CK06-06</strain>
    </source>
</reference>
<dbReference type="Gene3D" id="1.10.1030.10">
    <property type="entry name" value="Carbamoyl-phosphate synthetase, large subunit oligomerisation domain"/>
    <property type="match status" value="1"/>
</dbReference>
<gene>
    <name evidence="5" type="ORF">S03H2_70098</name>
</gene>
<feature type="domain" description="Carbamoyl-phosphate synthetase large subunit oligomerisation" evidence="4">
    <location>
        <begin position="9"/>
        <end position="108"/>
    </location>
</feature>
<dbReference type="GO" id="GO:0005737">
    <property type="term" value="C:cytoplasm"/>
    <property type="evidence" value="ECO:0007669"/>
    <property type="project" value="TreeGrafter"/>
</dbReference>
<keyword evidence="3" id="KW-0067">ATP-binding</keyword>
<dbReference type="PANTHER" id="PTHR11405">
    <property type="entry name" value="CARBAMOYLTRANSFERASE FAMILY MEMBER"/>
    <property type="match status" value="1"/>
</dbReference>
<proteinExistence type="predicted"/>
<dbReference type="InterPro" id="IPR036897">
    <property type="entry name" value="CarbamoylP_synth_lsu_oligo_sf"/>
</dbReference>
<protein>
    <recommendedName>
        <fullName evidence="4">Carbamoyl-phosphate synthetase large subunit oligomerisation domain-containing protein</fullName>
    </recommendedName>
</protein>
<feature type="non-terminal residue" evidence="5">
    <location>
        <position position="1"/>
    </location>
</feature>
<accession>X1LI13</accession>
<dbReference type="SUPFAM" id="SSF48108">
    <property type="entry name" value="Carbamoyl phosphate synthetase, large subunit connection domain"/>
    <property type="match status" value="1"/>
</dbReference>
<dbReference type="EMBL" id="BARU01046480">
    <property type="protein sequence ID" value="GAI01995.1"/>
    <property type="molecule type" value="Genomic_DNA"/>
</dbReference>
<keyword evidence="2" id="KW-0547">Nucleotide-binding</keyword>
<dbReference type="InterPro" id="IPR005480">
    <property type="entry name" value="CPSase_lsu_oligo"/>
</dbReference>
<dbReference type="GO" id="GO:0005524">
    <property type="term" value="F:ATP binding"/>
    <property type="evidence" value="ECO:0007669"/>
    <property type="project" value="UniProtKB-KW"/>
</dbReference>
<evidence type="ECO:0000256" key="1">
    <source>
        <dbReference type="ARBA" id="ARBA00022598"/>
    </source>
</evidence>
<evidence type="ECO:0000259" key="4">
    <source>
        <dbReference type="SMART" id="SM01096"/>
    </source>
</evidence>
<dbReference type="GO" id="GO:0004088">
    <property type="term" value="F:carbamoyl-phosphate synthase (glutamine-hydrolyzing) activity"/>
    <property type="evidence" value="ECO:0007669"/>
    <property type="project" value="TreeGrafter"/>
</dbReference>
<organism evidence="5">
    <name type="scientific">marine sediment metagenome</name>
    <dbReference type="NCBI Taxonomy" id="412755"/>
    <lineage>
        <taxon>unclassified sequences</taxon>
        <taxon>metagenomes</taxon>
        <taxon>ecological metagenomes</taxon>
    </lineage>
</organism>
<evidence type="ECO:0000256" key="3">
    <source>
        <dbReference type="ARBA" id="ARBA00022840"/>
    </source>
</evidence>
<comment type="caution">
    <text evidence="5">The sequence shown here is derived from an EMBL/GenBank/DDBJ whole genome shotgun (WGS) entry which is preliminary data.</text>
</comment>
<evidence type="ECO:0000313" key="5">
    <source>
        <dbReference type="EMBL" id="GAI01995.1"/>
    </source>
</evidence>
<dbReference type="SMART" id="SM01096">
    <property type="entry name" value="CPSase_L_D3"/>
    <property type="match status" value="1"/>
</dbReference>
<sequence length="116" mass="13704">KDNIGEELLNSKLSIPNQDRVFYIKYAFEKGMSVEEISSYTKIDPWFLFNIKQLVDFEKGFKCEDIKDITKEKLFEAKKLGYSDVQIAYLCNTHENKVRALRSKFNIKNSILIRNR</sequence>
<dbReference type="GO" id="GO:0006541">
    <property type="term" value="P:glutamine metabolic process"/>
    <property type="evidence" value="ECO:0007669"/>
    <property type="project" value="TreeGrafter"/>
</dbReference>
<evidence type="ECO:0000256" key="2">
    <source>
        <dbReference type="ARBA" id="ARBA00022741"/>
    </source>
</evidence>
<dbReference type="Pfam" id="PF02787">
    <property type="entry name" value="CPSase_L_D3"/>
    <property type="match status" value="1"/>
</dbReference>
<dbReference type="PANTHER" id="PTHR11405:SF53">
    <property type="entry name" value="CARBAMOYL-PHOSPHATE SYNTHASE [AMMONIA], MITOCHONDRIAL"/>
    <property type="match status" value="1"/>
</dbReference>
<keyword evidence="1" id="KW-0436">Ligase</keyword>
<name>X1LI13_9ZZZZ</name>